<dbReference type="InterPro" id="IPR015424">
    <property type="entry name" value="PyrdxlP-dep_Trfase"/>
</dbReference>
<dbReference type="InterPro" id="IPR015422">
    <property type="entry name" value="PyrdxlP-dep_Trfase_small"/>
</dbReference>
<comment type="similarity">
    <text evidence="2">Belongs to the DegT/DnrJ/EryC1 family.</text>
</comment>
<dbReference type="EMBL" id="BARV01007629">
    <property type="protein sequence ID" value="GAI10587.1"/>
    <property type="molecule type" value="Genomic_DNA"/>
</dbReference>
<dbReference type="PANTHER" id="PTHR30244:SF36">
    <property type="entry name" value="3-OXO-GLUCOSE-6-PHOSPHATE:GLUTAMATE AMINOTRANSFERASE"/>
    <property type="match status" value="1"/>
</dbReference>
<dbReference type="Pfam" id="PF01041">
    <property type="entry name" value="DegT_DnrJ_EryC1"/>
    <property type="match status" value="1"/>
</dbReference>
<evidence type="ECO:0000256" key="2">
    <source>
        <dbReference type="ARBA" id="ARBA00037999"/>
    </source>
</evidence>
<evidence type="ECO:0000313" key="3">
    <source>
        <dbReference type="EMBL" id="GAI10587.1"/>
    </source>
</evidence>
<feature type="non-terminal residue" evidence="3">
    <location>
        <position position="343"/>
    </location>
</feature>
<dbReference type="GO" id="GO:0030170">
    <property type="term" value="F:pyridoxal phosphate binding"/>
    <property type="evidence" value="ECO:0007669"/>
    <property type="project" value="TreeGrafter"/>
</dbReference>
<dbReference type="PANTHER" id="PTHR30244">
    <property type="entry name" value="TRANSAMINASE"/>
    <property type="match status" value="1"/>
</dbReference>
<dbReference type="InterPro" id="IPR000653">
    <property type="entry name" value="DegT/StrS_aminotransferase"/>
</dbReference>
<protein>
    <recommendedName>
        <fullName evidence="4">DegT/DnrJ/EryC1/StrS family aminotransferase</fullName>
    </recommendedName>
</protein>
<dbReference type="Gene3D" id="3.90.1150.10">
    <property type="entry name" value="Aspartate Aminotransferase, domain 1"/>
    <property type="match status" value="1"/>
</dbReference>
<proteinExistence type="inferred from homology"/>
<organism evidence="3">
    <name type="scientific">marine sediment metagenome</name>
    <dbReference type="NCBI Taxonomy" id="412755"/>
    <lineage>
        <taxon>unclassified sequences</taxon>
        <taxon>metagenomes</taxon>
        <taxon>ecological metagenomes</taxon>
    </lineage>
</organism>
<dbReference type="GO" id="GO:0000271">
    <property type="term" value="P:polysaccharide biosynthetic process"/>
    <property type="evidence" value="ECO:0007669"/>
    <property type="project" value="TreeGrafter"/>
</dbReference>
<name>X1KU25_9ZZZZ</name>
<dbReference type="AlphaFoldDB" id="X1KU25"/>
<comment type="caution">
    <text evidence="3">The sequence shown here is derived from an EMBL/GenBank/DDBJ whole genome shotgun (WGS) entry which is preliminary data.</text>
</comment>
<dbReference type="CDD" id="cd00616">
    <property type="entry name" value="AHBA_syn"/>
    <property type="match status" value="1"/>
</dbReference>
<dbReference type="PIRSF" id="PIRSF000390">
    <property type="entry name" value="PLP_StrS"/>
    <property type="match status" value="1"/>
</dbReference>
<dbReference type="SUPFAM" id="SSF53383">
    <property type="entry name" value="PLP-dependent transferases"/>
    <property type="match status" value="1"/>
</dbReference>
<accession>X1KU25</accession>
<dbReference type="GO" id="GO:0008483">
    <property type="term" value="F:transaminase activity"/>
    <property type="evidence" value="ECO:0007669"/>
    <property type="project" value="TreeGrafter"/>
</dbReference>
<dbReference type="Gene3D" id="3.40.640.10">
    <property type="entry name" value="Type I PLP-dependent aspartate aminotransferase-like (Major domain)"/>
    <property type="match status" value="1"/>
</dbReference>
<sequence>MNYKVPFVEPGKLYQKLKNELDQAYFEVMSEGDLIDRSQLCSFEKNLAKFVGTKYAVGLNSGYDALHISLRAAGIGIGDEVIVPAHTFVATCSAVVNVRATPVLVDVRKDFNIDTDGIEEVITDKTKAILPVHLNGYMADMNRIMEIAKKYNLIIIEDACQSLGSSIDGKGAGSWGLTGCWSFYPFKILGGYGDGGAITTDDPDVALFARRMRYNGEDRDTGEYHGHGFTCLLDNLQAAFLDVKLSYLPEWIKRRKNIAERYRKAFSDTPDLMLPHYDRSGFDHVYQNYVVRSKQGDTFSDYLKRNGVEVIIQFRKPYYKHKALKLVDRGFPETESLSREVCS</sequence>
<evidence type="ECO:0000256" key="1">
    <source>
        <dbReference type="ARBA" id="ARBA00022898"/>
    </source>
</evidence>
<reference evidence="3" key="1">
    <citation type="journal article" date="2014" name="Front. Microbiol.">
        <title>High frequency of phylogenetically diverse reductive dehalogenase-homologous genes in deep subseafloor sedimentary metagenomes.</title>
        <authorList>
            <person name="Kawai M."/>
            <person name="Futagami T."/>
            <person name="Toyoda A."/>
            <person name="Takaki Y."/>
            <person name="Nishi S."/>
            <person name="Hori S."/>
            <person name="Arai W."/>
            <person name="Tsubouchi T."/>
            <person name="Morono Y."/>
            <person name="Uchiyama I."/>
            <person name="Ito T."/>
            <person name="Fujiyama A."/>
            <person name="Inagaki F."/>
            <person name="Takami H."/>
        </authorList>
    </citation>
    <scope>NUCLEOTIDE SEQUENCE</scope>
    <source>
        <strain evidence="3">Expedition CK06-06</strain>
    </source>
</reference>
<dbReference type="InterPro" id="IPR015421">
    <property type="entry name" value="PyrdxlP-dep_Trfase_major"/>
</dbReference>
<keyword evidence="1" id="KW-0663">Pyridoxal phosphate</keyword>
<evidence type="ECO:0008006" key="4">
    <source>
        <dbReference type="Google" id="ProtNLM"/>
    </source>
</evidence>
<gene>
    <name evidence="3" type="ORF">S06H3_15499</name>
</gene>